<feature type="region of interest" description="Disordered" evidence="1">
    <location>
        <begin position="128"/>
        <end position="150"/>
    </location>
</feature>
<evidence type="ECO:0000256" key="1">
    <source>
        <dbReference type="SAM" id="MobiDB-lite"/>
    </source>
</evidence>
<comment type="caution">
    <text evidence="2">The sequence shown here is derived from an EMBL/GenBank/DDBJ whole genome shotgun (WGS) entry which is preliminary data.</text>
</comment>
<organism evidence="2 3">
    <name type="scientific">Candidatus Korobacter versatilis</name>
    <dbReference type="NCBI Taxonomy" id="658062"/>
    <lineage>
        <taxon>Bacteria</taxon>
        <taxon>Pseudomonadati</taxon>
        <taxon>Acidobacteriota</taxon>
        <taxon>Terriglobia</taxon>
        <taxon>Terriglobales</taxon>
        <taxon>Candidatus Korobacteraceae</taxon>
        <taxon>Candidatus Korobacter</taxon>
    </lineage>
</organism>
<evidence type="ECO:0000313" key="3">
    <source>
        <dbReference type="Proteomes" id="UP000779809"/>
    </source>
</evidence>
<dbReference type="EMBL" id="JACPNR010000004">
    <property type="protein sequence ID" value="MBI2677341.1"/>
    <property type="molecule type" value="Genomic_DNA"/>
</dbReference>
<dbReference type="Proteomes" id="UP000779809">
    <property type="component" value="Unassembled WGS sequence"/>
</dbReference>
<proteinExistence type="predicted"/>
<sequence>MSPSAAPVLATVPKPQPIPVPARPVGAERVNSANAAPRCRHQKVNGVRCGSPAVHHRKYCYYHEKFYSPNANDIPCLEDANSVAYMINCVVRGINSGYMDLRAATSLLYAAQNMIPLLKQLYLEPSQDELAGAEPENDAAENGGAEIPRG</sequence>
<name>A0A932A715_9BACT</name>
<reference evidence="2" key="1">
    <citation type="submission" date="2020-07" db="EMBL/GenBank/DDBJ databases">
        <title>Huge and variable diversity of episymbiotic CPR bacteria and DPANN archaea in groundwater ecosystems.</title>
        <authorList>
            <person name="He C.Y."/>
            <person name="Keren R."/>
            <person name="Whittaker M."/>
            <person name="Farag I.F."/>
            <person name="Doudna J."/>
            <person name="Cate J.H.D."/>
            <person name="Banfield J.F."/>
        </authorList>
    </citation>
    <scope>NUCLEOTIDE SEQUENCE</scope>
    <source>
        <strain evidence="2">NC_groundwater_580_Pr5_B-0.1um_64_19</strain>
    </source>
</reference>
<evidence type="ECO:0000313" key="2">
    <source>
        <dbReference type="EMBL" id="MBI2677341.1"/>
    </source>
</evidence>
<protein>
    <submittedName>
        <fullName evidence="2">Uncharacterized protein</fullName>
    </submittedName>
</protein>
<gene>
    <name evidence="2" type="ORF">HYX28_01015</name>
</gene>
<accession>A0A932A715</accession>
<dbReference type="AlphaFoldDB" id="A0A932A715"/>